<keyword evidence="2" id="KW-0285">Flavoprotein</keyword>
<comment type="caution">
    <text evidence="6">The sequence shown here is derived from an EMBL/GenBank/DDBJ whole genome shotgun (WGS) entry which is preliminary data.</text>
</comment>
<evidence type="ECO:0000259" key="5">
    <source>
        <dbReference type="Pfam" id="PF07992"/>
    </source>
</evidence>
<dbReference type="Proteomes" id="UP000619479">
    <property type="component" value="Unassembled WGS sequence"/>
</dbReference>
<dbReference type="GO" id="GO:0050660">
    <property type="term" value="F:flavin adenine dinucleotide binding"/>
    <property type="evidence" value="ECO:0007669"/>
    <property type="project" value="TreeGrafter"/>
</dbReference>
<keyword evidence="7" id="KW-1185">Reference proteome</keyword>
<keyword evidence="3" id="KW-0274">FAD</keyword>
<organism evidence="6 7">
    <name type="scientific">Actinoplanes cyaneus</name>
    <dbReference type="NCBI Taxonomy" id="52696"/>
    <lineage>
        <taxon>Bacteria</taxon>
        <taxon>Bacillati</taxon>
        <taxon>Actinomycetota</taxon>
        <taxon>Actinomycetes</taxon>
        <taxon>Micromonosporales</taxon>
        <taxon>Micromonosporaceae</taxon>
        <taxon>Actinoplanes</taxon>
    </lineage>
</organism>
<dbReference type="PANTHER" id="PTHR43735:SF3">
    <property type="entry name" value="FERROPTOSIS SUPPRESSOR PROTEIN 1"/>
    <property type="match status" value="1"/>
</dbReference>
<dbReference type="PRINTS" id="PR00368">
    <property type="entry name" value="FADPNR"/>
</dbReference>
<comment type="similarity">
    <text evidence="1">Belongs to the FAD-dependent oxidoreductase family.</text>
</comment>
<dbReference type="EMBL" id="BOMH01000016">
    <property type="protein sequence ID" value="GID64261.1"/>
    <property type="molecule type" value="Genomic_DNA"/>
</dbReference>
<dbReference type="AlphaFoldDB" id="A0A919IFI8"/>
<dbReference type="PANTHER" id="PTHR43735">
    <property type="entry name" value="APOPTOSIS-INDUCING FACTOR 1"/>
    <property type="match status" value="1"/>
</dbReference>
<dbReference type="GO" id="GO:0004174">
    <property type="term" value="F:electron-transferring-flavoprotein dehydrogenase activity"/>
    <property type="evidence" value="ECO:0007669"/>
    <property type="project" value="TreeGrafter"/>
</dbReference>
<evidence type="ECO:0000256" key="2">
    <source>
        <dbReference type="ARBA" id="ARBA00022630"/>
    </source>
</evidence>
<gene>
    <name evidence="6" type="ORF">Acy02nite_21420</name>
</gene>
<dbReference type="Gene3D" id="3.50.50.100">
    <property type="match status" value="1"/>
</dbReference>
<evidence type="ECO:0000313" key="6">
    <source>
        <dbReference type="EMBL" id="GID64261.1"/>
    </source>
</evidence>
<dbReference type="SUPFAM" id="SSF51905">
    <property type="entry name" value="FAD/NAD(P)-binding domain"/>
    <property type="match status" value="1"/>
</dbReference>
<evidence type="ECO:0000313" key="7">
    <source>
        <dbReference type="Proteomes" id="UP000619479"/>
    </source>
</evidence>
<accession>A0A919IFI8</accession>
<proteinExistence type="inferred from homology"/>
<dbReference type="InterPro" id="IPR023753">
    <property type="entry name" value="FAD/NAD-binding_dom"/>
</dbReference>
<feature type="domain" description="FAD/NAD(P)-binding" evidence="5">
    <location>
        <begin position="10"/>
        <end position="295"/>
    </location>
</feature>
<reference evidence="6" key="1">
    <citation type="submission" date="2021-01" db="EMBL/GenBank/DDBJ databases">
        <title>Whole genome shotgun sequence of Actinoplanes cyaneus NBRC 14990.</title>
        <authorList>
            <person name="Komaki H."/>
            <person name="Tamura T."/>
        </authorList>
    </citation>
    <scope>NUCLEOTIDE SEQUENCE</scope>
    <source>
        <strain evidence="6">NBRC 14990</strain>
    </source>
</reference>
<sequence>MKGAEEMAPKVVIAGGGYGGIAAARALDDVADVTLVEPRETFVHNVAALRAAVDPAWAEKIFIPYDGLLSRGRVVRDVATEVEPGHVRLGSGARLDADYIVLATGATSPFPSRMDVLDRGDALERLREVRDALGRAGRVLLLGAGAIGLEFAGEIAAALPATSVTVVDPSPAVASGRFPEEFGVEVAKQLDALGVTVLLGTRLTAPPEVPPGAVRPFTVTTDDGEVLAADLWFPCYGGEVSSGYLREALLAARQPDGRLAVTEHLRVAGQERVFAIGDLTAVPEMKMARAAGAHGELVAANIRALIEGGELTAYEPFADGIALTLGPAGGATWAPEWGGLLGAEQTSQLKATFLLERFEETLGARTTA</sequence>
<protein>
    <submittedName>
        <fullName evidence="6">NADH dehydrogenase</fullName>
    </submittedName>
</protein>
<evidence type="ECO:0000256" key="4">
    <source>
        <dbReference type="ARBA" id="ARBA00023002"/>
    </source>
</evidence>
<keyword evidence="4" id="KW-0560">Oxidoreductase</keyword>
<evidence type="ECO:0000256" key="1">
    <source>
        <dbReference type="ARBA" id="ARBA00006442"/>
    </source>
</evidence>
<dbReference type="GO" id="GO:0005737">
    <property type="term" value="C:cytoplasm"/>
    <property type="evidence" value="ECO:0007669"/>
    <property type="project" value="TreeGrafter"/>
</dbReference>
<name>A0A919IFI8_9ACTN</name>
<evidence type="ECO:0000256" key="3">
    <source>
        <dbReference type="ARBA" id="ARBA00022827"/>
    </source>
</evidence>
<dbReference type="InterPro" id="IPR036188">
    <property type="entry name" value="FAD/NAD-bd_sf"/>
</dbReference>
<dbReference type="Pfam" id="PF07992">
    <property type="entry name" value="Pyr_redox_2"/>
    <property type="match status" value="1"/>
</dbReference>